<dbReference type="Proteomes" id="UP000190961">
    <property type="component" value="Unassembled WGS sequence"/>
</dbReference>
<dbReference type="PANTHER" id="PTHR42932">
    <property type="entry name" value="GENERAL STRESS PROTEIN 20U"/>
    <property type="match status" value="1"/>
</dbReference>
<dbReference type="InterPro" id="IPR008331">
    <property type="entry name" value="Ferritin_DPS_dom"/>
</dbReference>
<dbReference type="InterPro" id="IPR012347">
    <property type="entry name" value="Ferritin-like"/>
</dbReference>
<dbReference type="RefSeq" id="WP_079686335.1">
    <property type="nucleotide sequence ID" value="NZ_FUZU01000001.1"/>
</dbReference>
<evidence type="ECO:0000256" key="1">
    <source>
        <dbReference type="ARBA" id="ARBA00009497"/>
    </source>
</evidence>
<dbReference type="OrthoDB" id="9797023at2"/>
<dbReference type="GO" id="GO:0008199">
    <property type="term" value="F:ferric iron binding"/>
    <property type="evidence" value="ECO:0007669"/>
    <property type="project" value="InterPro"/>
</dbReference>
<dbReference type="PANTHER" id="PTHR42932:SF1">
    <property type="entry name" value="GENERAL STRESS PROTEIN 20U"/>
    <property type="match status" value="1"/>
</dbReference>
<name>A0A1T5K550_9BACT</name>
<dbReference type="InterPro" id="IPR009078">
    <property type="entry name" value="Ferritin-like_SF"/>
</dbReference>
<organism evidence="4 5">
    <name type="scientific">Ohtaekwangia koreensis</name>
    <dbReference type="NCBI Taxonomy" id="688867"/>
    <lineage>
        <taxon>Bacteria</taxon>
        <taxon>Pseudomonadati</taxon>
        <taxon>Bacteroidota</taxon>
        <taxon>Cytophagia</taxon>
        <taxon>Cytophagales</taxon>
        <taxon>Fulvivirgaceae</taxon>
        <taxon>Ohtaekwangia</taxon>
    </lineage>
</organism>
<dbReference type="InterPro" id="IPR023188">
    <property type="entry name" value="DPS_DNA-bd_CS"/>
</dbReference>
<reference evidence="4 5" key="1">
    <citation type="submission" date="2017-02" db="EMBL/GenBank/DDBJ databases">
        <authorList>
            <person name="Peterson S.W."/>
        </authorList>
    </citation>
    <scope>NUCLEOTIDE SEQUENCE [LARGE SCALE GENOMIC DNA]</scope>
    <source>
        <strain evidence="4 5">DSM 25262</strain>
    </source>
</reference>
<dbReference type="AlphaFoldDB" id="A0A1T5K550"/>
<evidence type="ECO:0000256" key="2">
    <source>
        <dbReference type="RuleBase" id="RU003875"/>
    </source>
</evidence>
<evidence type="ECO:0000313" key="4">
    <source>
        <dbReference type="EMBL" id="SKC58665.1"/>
    </source>
</evidence>
<protein>
    <submittedName>
        <fullName evidence="4">Starvation-inducible DNA-binding protein</fullName>
    </submittedName>
</protein>
<dbReference type="Pfam" id="PF00210">
    <property type="entry name" value="Ferritin"/>
    <property type="match status" value="1"/>
</dbReference>
<dbReference type="GO" id="GO:0003677">
    <property type="term" value="F:DNA binding"/>
    <property type="evidence" value="ECO:0007669"/>
    <property type="project" value="UniProtKB-KW"/>
</dbReference>
<dbReference type="PROSITE" id="PS00818">
    <property type="entry name" value="DPS_1"/>
    <property type="match status" value="1"/>
</dbReference>
<keyword evidence="4" id="KW-0238">DNA-binding</keyword>
<dbReference type="InterPro" id="IPR002177">
    <property type="entry name" value="DPS_DNA-bd"/>
</dbReference>
<dbReference type="Gene3D" id="1.20.1260.10">
    <property type="match status" value="1"/>
</dbReference>
<comment type="similarity">
    <text evidence="1 2">Belongs to the Dps family.</text>
</comment>
<feature type="domain" description="Ferritin/DPS" evidence="3">
    <location>
        <begin position="35"/>
        <end position="174"/>
    </location>
</feature>
<keyword evidence="5" id="KW-1185">Reference proteome</keyword>
<sequence>MNIENVAKTQLDTRLAKAKPIKLGWSDDETERIASALNELLANYQVHYQKLRNYHWNVKGADFFDLHEEFETLYTEANQNIDEIAERIRVFSHTPLSTLRDYLEHSAIKETGTDLTAEVMAREVLSDFRILLGYLVSVLSIVSEHDDAGTEQMIKGYIKRIEKHHWMLTAFLAK</sequence>
<dbReference type="CDD" id="cd01043">
    <property type="entry name" value="DPS"/>
    <property type="match status" value="1"/>
</dbReference>
<dbReference type="EMBL" id="FUZU01000001">
    <property type="protein sequence ID" value="SKC58665.1"/>
    <property type="molecule type" value="Genomic_DNA"/>
</dbReference>
<dbReference type="GO" id="GO:0016722">
    <property type="term" value="F:oxidoreductase activity, acting on metal ions"/>
    <property type="evidence" value="ECO:0007669"/>
    <property type="project" value="InterPro"/>
</dbReference>
<dbReference type="STRING" id="688867.SAMN05660236_1821"/>
<accession>A0A1T5K550</accession>
<evidence type="ECO:0000259" key="3">
    <source>
        <dbReference type="Pfam" id="PF00210"/>
    </source>
</evidence>
<evidence type="ECO:0000313" key="5">
    <source>
        <dbReference type="Proteomes" id="UP000190961"/>
    </source>
</evidence>
<proteinExistence type="inferred from homology"/>
<dbReference type="PIRSF" id="PIRSF005900">
    <property type="entry name" value="Dps"/>
    <property type="match status" value="1"/>
</dbReference>
<dbReference type="PRINTS" id="PR01346">
    <property type="entry name" value="HELNAPAPROT"/>
</dbReference>
<dbReference type="SUPFAM" id="SSF47240">
    <property type="entry name" value="Ferritin-like"/>
    <property type="match status" value="1"/>
</dbReference>
<gene>
    <name evidence="4" type="ORF">SAMN05660236_1821</name>
</gene>